<dbReference type="FunFam" id="3.40.50.300:FF:001236">
    <property type="entry name" value="ATP-dependent helicase/nuclease subunit A"/>
    <property type="match status" value="1"/>
</dbReference>
<dbReference type="Gene3D" id="3.40.50.300">
    <property type="entry name" value="P-loop containing nucleotide triphosphate hydrolases"/>
    <property type="match status" value="1"/>
</dbReference>
<reference evidence="13 14" key="1">
    <citation type="journal article" date="2014" name="Genome Announc.">
        <title>Draft Genome Sequence of the Boron-Tolerant and Moderately Halotolerant Bacterium Gracilibacillus boraciitolerans JCM 21714T.</title>
        <authorList>
            <person name="Ahmed I."/>
            <person name="Oshima K."/>
            <person name="Suda W."/>
            <person name="Kitamura K."/>
            <person name="Iida T."/>
            <person name="Ohmori Y."/>
            <person name="Fujiwara T."/>
            <person name="Hattori M."/>
            <person name="Ohkuma M."/>
        </authorList>
    </citation>
    <scope>NUCLEOTIDE SEQUENCE [LARGE SCALE GENOMIC DNA]</scope>
    <source>
        <strain evidence="13 14">JCM 21714</strain>
    </source>
</reference>
<keyword evidence="8" id="KW-0238">DNA-binding</keyword>
<name>W4VLH6_9BACI</name>
<dbReference type="GO" id="GO:0043138">
    <property type="term" value="F:3'-5' DNA helicase activity"/>
    <property type="evidence" value="ECO:0007669"/>
    <property type="project" value="TreeGrafter"/>
</dbReference>
<sequence length="301" mass="34801">MPQWTKEQEDAIYQSGKNILVAAAAGSGKTAVLVERIIQKLINKDLPIDIDTLLVVTFTNAAAQEMRNRVGEALEEALANDPTSNHLKKQISLLQNASISTLHAFCMDLVRKYAYQIDIDPSFRIADSIEADLIRQDVLEQLFEEWYGEENEEEQALFFSVVDRFSNDRNDLEVESLILKMYEFSIQHPNPDYWLEQMATIYQVDRDMEEDDIPWLRLLKKEVVEQLEVMDKLIEQALNVTRESDGPYHYAEALDVDKEMIQQAKGAILISWEEARAILLAQSLKHYPAKRWNVLKIRKNK</sequence>
<dbReference type="GO" id="GO:0000725">
    <property type="term" value="P:recombinational repair"/>
    <property type="evidence" value="ECO:0007669"/>
    <property type="project" value="TreeGrafter"/>
</dbReference>
<comment type="caution">
    <text evidence="13">The sequence shown here is derived from an EMBL/GenBank/DDBJ whole genome shotgun (WGS) entry which is preliminary data.</text>
</comment>
<evidence type="ECO:0000256" key="4">
    <source>
        <dbReference type="ARBA" id="ARBA00022801"/>
    </source>
</evidence>
<keyword evidence="9" id="KW-0234">DNA repair</keyword>
<evidence type="ECO:0000313" key="13">
    <source>
        <dbReference type="EMBL" id="GAE93624.1"/>
    </source>
</evidence>
<evidence type="ECO:0000256" key="8">
    <source>
        <dbReference type="ARBA" id="ARBA00023125"/>
    </source>
</evidence>
<evidence type="ECO:0000256" key="5">
    <source>
        <dbReference type="ARBA" id="ARBA00022806"/>
    </source>
</evidence>
<dbReference type="RefSeq" id="WP_369403542.1">
    <property type="nucleotide sequence ID" value="NZ_BAVS01000014.1"/>
</dbReference>
<keyword evidence="6" id="KW-0269">Exonuclease</keyword>
<dbReference type="PANTHER" id="PTHR11070:SF48">
    <property type="entry name" value="ATP-DEPENDENT HELICASE_NUCLEASE SUBUNIT A"/>
    <property type="match status" value="1"/>
</dbReference>
<evidence type="ECO:0000256" key="1">
    <source>
        <dbReference type="ARBA" id="ARBA00022722"/>
    </source>
</evidence>
<keyword evidence="1" id="KW-0540">Nuclease</keyword>
<dbReference type="eggNOG" id="COG1074">
    <property type="taxonomic scope" value="Bacteria"/>
</dbReference>
<keyword evidence="3" id="KW-0227">DNA damage</keyword>
<gene>
    <name evidence="13" type="ORF">JCM21714_2723</name>
</gene>
<organism evidence="13 14">
    <name type="scientific">Gracilibacillus boraciitolerans JCM 21714</name>
    <dbReference type="NCBI Taxonomy" id="1298598"/>
    <lineage>
        <taxon>Bacteria</taxon>
        <taxon>Bacillati</taxon>
        <taxon>Bacillota</taxon>
        <taxon>Bacilli</taxon>
        <taxon>Bacillales</taxon>
        <taxon>Bacillaceae</taxon>
        <taxon>Gracilibacillus</taxon>
    </lineage>
</organism>
<dbReference type="SUPFAM" id="SSF52540">
    <property type="entry name" value="P-loop containing nucleoside triphosphate hydrolases"/>
    <property type="match status" value="1"/>
</dbReference>
<dbReference type="GO" id="GO:0005524">
    <property type="term" value="F:ATP binding"/>
    <property type="evidence" value="ECO:0007669"/>
    <property type="project" value="UniProtKB-UniRule"/>
</dbReference>
<dbReference type="InterPro" id="IPR014016">
    <property type="entry name" value="UvrD-like_ATP-bd"/>
</dbReference>
<keyword evidence="4 11" id="KW-0378">Hydrolase</keyword>
<keyword evidence="10" id="KW-0413">Isomerase</keyword>
<keyword evidence="7 11" id="KW-0067">ATP-binding</keyword>
<evidence type="ECO:0000256" key="2">
    <source>
        <dbReference type="ARBA" id="ARBA00022741"/>
    </source>
</evidence>
<evidence type="ECO:0000259" key="12">
    <source>
        <dbReference type="PROSITE" id="PS51198"/>
    </source>
</evidence>
<evidence type="ECO:0000313" key="14">
    <source>
        <dbReference type="Proteomes" id="UP000019102"/>
    </source>
</evidence>
<dbReference type="EMBL" id="BAVS01000014">
    <property type="protein sequence ID" value="GAE93624.1"/>
    <property type="molecule type" value="Genomic_DNA"/>
</dbReference>
<dbReference type="AlphaFoldDB" id="W4VLH6"/>
<dbReference type="PROSITE" id="PS51198">
    <property type="entry name" value="UVRD_HELICASE_ATP_BIND"/>
    <property type="match status" value="1"/>
</dbReference>
<dbReference type="Proteomes" id="UP000019102">
    <property type="component" value="Unassembled WGS sequence"/>
</dbReference>
<dbReference type="InterPro" id="IPR027417">
    <property type="entry name" value="P-loop_NTPase"/>
</dbReference>
<keyword evidence="2 11" id="KW-0547">Nucleotide-binding</keyword>
<evidence type="ECO:0000256" key="6">
    <source>
        <dbReference type="ARBA" id="ARBA00022839"/>
    </source>
</evidence>
<dbReference type="PANTHER" id="PTHR11070">
    <property type="entry name" value="UVRD / RECB / PCRA DNA HELICASE FAMILY MEMBER"/>
    <property type="match status" value="1"/>
</dbReference>
<dbReference type="STRING" id="1298598.JCM21714_2723"/>
<protein>
    <submittedName>
        <fullName evidence="13">ATP-dependent nuclease</fullName>
    </submittedName>
</protein>
<dbReference type="GO" id="GO:0005829">
    <property type="term" value="C:cytosol"/>
    <property type="evidence" value="ECO:0007669"/>
    <property type="project" value="TreeGrafter"/>
</dbReference>
<evidence type="ECO:0000256" key="7">
    <source>
        <dbReference type="ARBA" id="ARBA00022840"/>
    </source>
</evidence>
<dbReference type="GO" id="GO:0004527">
    <property type="term" value="F:exonuclease activity"/>
    <property type="evidence" value="ECO:0007669"/>
    <property type="project" value="UniProtKB-KW"/>
</dbReference>
<dbReference type="GO" id="GO:0033202">
    <property type="term" value="C:DNA helicase complex"/>
    <property type="evidence" value="ECO:0007669"/>
    <property type="project" value="TreeGrafter"/>
</dbReference>
<keyword evidence="5 11" id="KW-0347">Helicase</keyword>
<feature type="domain" description="UvrD-like helicase ATP-binding" evidence="12">
    <location>
        <begin position="2"/>
        <end position="301"/>
    </location>
</feature>
<accession>W4VLH6</accession>
<keyword evidence="14" id="KW-1185">Reference proteome</keyword>
<dbReference type="InterPro" id="IPR000212">
    <property type="entry name" value="DNA_helicase_UvrD/REP"/>
</dbReference>
<feature type="binding site" evidence="11">
    <location>
        <begin position="23"/>
        <end position="30"/>
    </location>
    <ligand>
        <name>ATP</name>
        <dbReference type="ChEBI" id="CHEBI:30616"/>
    </ligand>
</feature>
<evidence type="ECO:0000256" key="11">
    <source>
        <dbReference type="PROSITE-ProRule" id="PRU00560"/>
    </source>
</evidence>
<dbReference type="Gene3D" id="6.10.250.2380">
    <property type="match status" value="1"/>
</dbReference>
<proteinExistence type="predicted"/>
<evidence type="ECO:0000256" key="9">
    <source>
        <dbReference type="ARBA" id="ARBA00023204"/>
    </source>
</evidence>
<dbReference type="Pfam" id="PF00580">
    <property type="entry name" value="UvrD-helicase"/>
    <property type="match status" value="1"/>
</dbReference>
<dbReference type="GO" id="GO:0003677">
    <property type="term" value="F:DNA binding"/>
    <property type="evidence" value="ECO:0007669"/>
    <property type="project" value="UniProtKB-KW"/>
</dbReference>
<evidence type="ECO:0000256" key="10">
    <source>
        <dbReference type="ARBA" id="ARBA00023235"/>
    </source>
</evidence>
<evidence type="ECO:0000256" key="3">
    <source>
        <dbReference type="ARBA" id="ARBA00022763"/>
    </source>
</evidence>